<evidence type="ECO:0000313" key="3">
    <source>
        <dbReference type="EMBL" id="MEE2000520.1"/>
    </source>
</evidence>
<keyword evidence="4" id="KW-1185">Reference proteome</keyword>
<evidence type="ECO:0000313" key="4">
    <source>
        <dbReference type="Proteomes" id="UP001336314"/>
    </source>
</evidence>
<dbReference type="PANTHER" id="PTHR13774">
    <property type="entry name" value="PHENAZINE BIOSYNTHESIS PROTEIN"/>
    <property type="match status" value="1"/>
</dbReference>
<dbReference type="NCBIfam" id="TIGR00654">
    <property type="entry name" value="PhzF_family"/>
    <property type="match status" value="1"/>
</dbReference>
<accession>A0ABU7J1Y6</accession>
<gene>
    <name evidence="3" type="ORF">QWY20_03575</name>
</gene>
<name>A0ABU7J1Y6_9GAMM</name>
<proteinExistence type="inferred from homology"/>
<reference evidence="3 4" key="1">
    <citation type="submission" date="2023-07" db="EMBL/GenBank/DDBJ databases">
        <title>Alkalimonas sp., MEB108 novel, alkaliphilic bacterium isolated from Lonar Lake, India.</title>
        <authorList>
            <person name="Joshi A."/>
            <person name="Thite S."/>
        </authorList>
    </citation>
    <scope>NUCLEOTIDE SEQUENCE [LARGE SCALE GENOMIC DNA]</scope>
    <source>
        <strain evidence="3 4">MEB108</strain>
    </source>
</reference>
<dbReference type="InterPro" id="IPR003719">
    <property type="entry name" value="Phenazine_PhzF-like"/>
</dbReference>
<comment type="similarity">
    <text evidence="1">Belongs to the PhzF family.</text>
</comment>
<dbReference type="SUPFAM" id="SSF54506">
    <property type="entry name" value="Diaminopimelate epimerase-like"/>
    <property type="match status" value="1"/>
</dbReference>
<dbReference type="PIRSF" id="PIRSF016184">
    <property type="entry name" value="PhzC_PhzF"/>
    <property type="match status" value="1"/>
</dbReference>
<dbReference type="RefSeq" id="WP_330127667.1">
    <property type="nucleotide sequence ID" value="NZ_JAUHLI010000003.1"/>
</dbReference>
<dbReference type="Pfam" id="PF02567">
    <property type="entry name" value="PhzC-PhzF"/>
    <property type="match status" value="1"/>
</dbReference>
<dbReference type="PANTHER" id="PTHR13774:SF17">
    <property type="entry name" value="PHENAZINE BIOSYNTHESIS-LIKE DOMAIN-CONTAINING PROTEIN"/>
    <property type="match status" value="1"/>
</dbReference>
<evidence type="ECO:0000256" key="1">
    <source>
        <dbReference type="ARBA" id="ARBA00008270"/>
    </source>
</evidence>
<dbReference type="EMBL" id="JAUHLI010000003">
    <property type="protein sequence ID" value="MEE2000520.1"/>
    <property type="molecule type" value="Genomic_DNA"/>
</dbReference>
<dbReference type="Gene3D" id="3.10.310.10">
    <property type="entry name" value="Diaminopimelate Epimerase, Chain A, domain 1"/>
    <property type="match status" value="2"/>
</dbReference>
<evidence type="ECO:0000256" key="2">
    <source>
        <dbReference type="ARBA" id="ARBA00023235"/>
    </source>
</evidence>
<keyword evidence="2" id="KW-0413">Isomerase</keyword>
<dbReference type="Proteomes" id="UP001336314">
    <property type="component" value="Unassembled WGS sequence"/>
</dbReference>
<organism evidence="3 4">
    <name type="scientific">Alkalimonas cellulosilytica</name>
    <dbReference type="NCBI Taxonomy" id="3058395"/>
    <lineage>
        <taxon>Bacteria</taxon>
        <taxon>Pseudomonadati</taxon>
        <taxon>Pseudomonadota</taxon>
        <taxon>Gammaproteobacteria</taxon>
        <taxon>Alkalimonas</taxon>
    </lineage>
</organism>
<comment type="caution">
    <text evidence="3">The sequence shown here is derived from an EMBL/GenBank/DDBJ whole genome shotgun (WGS) entry which is preliminary data.</text>
</comment>
<sequence>MQPQFIVDAFATGLFTGNPAAVCPLKHWLDDALLQQIAAQNNLSETAFFVAGPHGYQLRWFTPTAEVDLCGHATLASAHVLFSHLGYPGAQIVFHTRSGELRVQKDGDWLQMDFPASMPQPCDLPPNLAEALGKAPEAVLAAEDYLVLYPDAAALMALTPDYALLARLQKRGVIVTAPGSDGVDFVSRFFVPKLGVNEDPVTGSAHCQLAPYWAERLQKQQLIARQLSKRGGEVRCSLQGPRVLLSGQARTYLQGQLLLT</sequence>
<protein>
    <submittedName>
        <fullName evidence="3">PhzF family phenazine biosynthesis protein</fullName>
    </submittedName>
</protein>